<dbReference type="PROSITE" id="PS00012">
    <property type="entry name" value="PHOSPHOPANTETHEINE"/>
    <property type="match status" value="1"/>
</dbReference>
<protein>
    <submittedName>
        <fullName evidence="5">Peptide synthetase (Phenylalanine racemase)</fullName>
        <ecNumber evidence="5">5.1.1.11</ecNumber>
    </submittedName>
</protein>
<keyword evidence="3" id="KW-0597">Phosphoprotein</keyword>
<dbReference type="EMBL" id="CBXE010000218">
    <property type="protein sequence ID" value="CDL86285.1"/>
    <property type="molecule type" value="Genomic_DNA"/>
</dbReference>
<dbReference type="FunFam" id="1.10.1200.10:FF:000005">
    <property type="entry name" value="Nonribosomal peptide synthetase 1"/>
    <property type="match status" value="1"/>
</dbReference>
<dbReference type="CDD" id="cd05930">
    <property type="entry name" value="A_NRPS"/>
    <property type="match status" value="1"/>
</dbReference>
<sequence>MKNAEQIIGLSTESTESRLQREIHYITSKAPLDYWQKQLLGISLLHHFPVDNPRPEKPSFKKCTLQQRISKELVQKITKLCARYDVTLFTFLETAFALLLSRYNHEQDVLIGTFMPEIVHDETQTLINSFTNLRVIRTDLSDQPTFSELLKQNHRTILDAYAQQDLPFEQLAAVFNPDQNLNYHPIVQIAFTPEKTSQHRTVLQSNGEAYPPLKNRLDLDIRIYEEDTDEIYILWHYATELFENVTIGRLIANYQTLLTNITGVMNSCENPEQEPVIHHIPFLSDAEKHTLLHEWSGPRKEYQSARCFHELFEEQAEKVPENTALIFGDDSLSYRELNEQSNQLAHYLIEQGVKPDMLVAFCLSRSLQAMVALLGILKAGGAYVPLDPTYPQARLQYMLEHSEVGLILTETQQVEKLPVSQQKVIYLDAQELRSHLQTQPMTNITDRSAPLTENHLVFVSYTSGSTGKPKGVMVKHKGSVNMALSEATLFGMDSNSRVLQFASLSFPAITMEIGMAFPYGATLFLISEEQQRTPELLDDIVEKYQITHALLPQALLPHLDFEKWRSVSCLLLGGEALPSQIALRWKPGRKLFNVYGAVELSSMVTAGLLSDDRVTIGKPLPNIVARVLDPLGELVPVGAVGELYIGGVQLAKGYLNAPEITKKQFIRAAAGLSYADDNTENRLYRTGDLARWTSNGQLEYVGRADSLVKIRGYRVELGEIEEALSKHDALNSAVVITYGEGDDKRLIAYVCPNEQWLAERVAEFNIGDVENKIGKYTGSYRDLSVIRRELSELLESALRKQLPDYMVPSLYIPLERMPLTPTKKVDKKALPIPNESDLHQQDYIVPRDELEETLCQIWQNHLNVNQVGIKDNFFALGGHSLLAAKITASIKSCLNNNISIYQLLTNPTIAQIADLIKKMKAPEIMISEPMQTACDEKIALDNCQKVFFPLIQQRWLEQSLHVPITLLVNSKIDLSALKKSLNAVLGRHESLRLKFYQQHGQIFSRPDNEIAIDFQIIELQFKGKDKEKLIHEIDSFWKEEKKIPFDIYHEPLIRAFLFPVSEISAVLLFDIHHMAFDGWSINIFLKELLQLYAAYSQGKELTLQPAAMQYSEYIHTSKQLQKTERCQKQLQFWQHQFADLNNQYDHLPDFSTHAASNGRFNFRDIRISPTLNKAVSRYCEANKITPYMLYMALFHTCIFMNSGESQIIISTPQFDRASIESQQAIGILLSFLLIKSNLNKEMSLNDIIQQISQFSYKALENSDINISSVIDFVGEKIRDVMFNIMFIYIDNYLDVANDEKELFDNLGVEPIMLTETPIESLGMCFFNQPEEPICELGYNTELYSEEWIDNLIKYYEQLMNIIISGREHESIRHFYH</sequence>
<dbReference type="InterPro" id="IPR001242">
    <property type="entry name" value="Condensation_dom"/>
</dbReference>
<dbReference type="SUPFAM" id="SSF56801">
    <property type="entry name" value="Acetyl-CoA synthetase-like"/>
    <property type="match status" value="1"/>
</dbReference>
<dbReference type="FunFam" id="3.40.50.980:FF:000001">
    <property type="entry name" value="Non-ribosomal peptide synthetase"/>
    <property type="match status" value="1"/>
</dbReference>
<dbReference type="GO" id="GO:0047462">
    <property type="term" value="F:phenylalanine racemase (ATP-hydrolyzing) activity"/>
    <property type="evidence" value="ECO:0007669"/>
    <property type="project" value="UniProtKB-EC"/>
</dbReference>
<dbReference type="Gene3D" id="3.40.50.980">
    <property type="match status" value="2"/>
</dbReference>
<evidence type="ECO:0000313" key="6">
    <source>
        <dbReference type="Proteomes" id="UP000019197"/>
    </source>
</evidence>
<dbReference type="RefSeq" id="WP_051502429.1">
    <property type="nucleotide sequence ID" value="NZ_CAWLVK010000218.1"/>
</dbReference>
<dbReference type="InterPro" id="IPR020845">
    <property type="entry name" value="AMP-binding_CS"/>
</dbReference>
<dbReference type="Gene3D" id="3.30.300.30">
    <property type="match status" value="1"/>
</dbReference>
<dbReference type="PANTHER" id="PTHR45527:SF1">
    <property type="entry name" value="FATTY ACID SYNTHASE"/>
    <property type="match status" value="1"/>
</dbReference>
<dbReference type="GO" id="GO:0005737">
    <property type="term" value="C:cytoplasm"/>
    <property type="evidence" value="ECO:0007669"/>
    <property type="project" value="TreeGrafter"/>
</dbReference>
<dbReference type="InterPro" id="IPR006162">
    <property type="entry name" value="Ppantetheine_attach_site"/>
</dbReference>
<dbReference type="Gene3D" id="2.30.38.10">
    <property type="entry name" value="Luciferase, Domain 3"/>
    <property type="match status" value="1"/>
</dbReference>
<feature type="domain" description="Carrier" evidence="4">
    <location>
        <begin position="845"/>
        <end position="920"/>
    </location>
</feature>
<dbReference type="PROSITE" id="PS50075">
    <property type="entry name" value="CARRIER"/>
    <property type="match status" value="1"/>
</dbReference>
<keyword evidence="5" id="KW-0413">Isomerase</keyword>
<dbReference type="InterPro" id="IPR045851">
    <property type="entry name" value="AMP-bd_C_sf"/>
</dbReference>
<dbReference type="SUPFAM" id="SSF52777">
    <property type="entry name" value="CoA-dependent acyltransferases"/>
    <property type="match status" value="3"/>
</dbReference>
<dbReference type="InterPro" id="IPR010071">
    <property type="entry name" value="AA_adenyl_dom"/>
</dbReference>
<dbReference type="Gene3D" id="3.30.559.10">
    <property type="entry name" value="Chloramphenicol acetyltransferase-like domain"/>
    <property type="match status" value="2"/>
</dbReference>
<evidence type="ECO:0000259" key="4">
    <source>
        <dbReference type="PROSITE" id="PS50075"/>
    </source>
</evidence>
<dbReference type="Pfam" id="PF00501">
    <property type="entry name" value="AMP-binding"/>
    <property type="match status" value="1"/>
</dbReference>
<evidence type="ECO:0000313" key="5">
    <source>
        <dbReference type="EMBL" id="CDL86285.1"/>
    </source>
</evidence>
<dbReference type="InterPro" id="IPR000873">
    <property type="entry name" value="AMP-dep_synth/lig_dom"/>
</dbReference>
<evidence type="ECO:0000256" key="1">
    <source>
        <dbReference type="ARBA" id="ARBA00001957"/>
    </source>
</evidence>
<dbReference type="NCBIfam" id="TIGR01733">
    <property type="entry name" value="AA-adenyl-dom"/>
    <property type="match status" value="1"/>
</dbReference>
<dbReference type="FunFam" id="3.40.50.12780:FF:000012">
    <property type="entry name" value="Non-ribosomal peptide synthetase"/>
    <property type="match status" value="1"/>
</dbReference>
<reference evidence="5 6" key="1">
    <citation type="submission" date="2013-11" db="EMBL/GenBank/DDBJ databases">
        <title>Draft genome sequence and annotation of the entomopathogenic bacterium, Xenorhabdus cabanillasi strain JM26.</title>
        <authorList>
            <person name="Gualtieri M."/>
            <person name="Ogier J.C."/>
            <person name="Pages S."/>
            <person name="Givaudan A."/>
            <person name="Gaudriault S."/>
        </authorList>
    </citation>
    <scope>NUCLEOTIDE SEQUENCE [LARGE SCALE GENOMIC DNA]</scope>
    <source>
        <strain evidence="5 6">JM26</strain>
    </source>
</reference>
<comment type="caution">
    <text evidence="5">The sequence shown here is derived from an EMBL/GenBank/DDBJ whole genome shotgun (WGS) entry which is preliminary data.</text>
</comment>
<dbReference type="Gene3D" id="3.30.559.30">
    <property type="entry name" value="Nonribosomal peptide synthetase, condensation domain"/>
    <property type="match status" value="2"/>
</dbReference>
<proteinExistence type="predicted"/>
<dbReference type="InterPro" id="IPR023213">
    <property type="entry name" value="CAT-like_dom_sf"/>
</dbReference>
<evidence type="ECO:0000256" key="2">
    <source>
        <dbReference type="ARBA" id="ARBA00022450"/>
    </source>
</evidence>
<dbReference type="GO" id="GO:0031177">
    <property type="term" value="F:phosphopantetheine binding"/>
    <property type="evidence" value="ECO:0007669"/>
    <property type="project" value="TreeGrafter"/>
</dbReference>
<dbReference type="Gene3D" id="1.10.1200.10">
    <property type="entry name" value="ACP-like"/>
    <property type="match status" value="1"/>
</dbReference>
<keyword evidence="2" id="KW-0596">Phosphopantetheine</keyword>
<dbReference type="GO" id="GO:0044550">
    <property type="term" value="P:secondary metabolite biosynthetic process"/>
    <property type="evidence" value="ECO:0007669"/>
    <property type="project" value="TreeGrafter"/>
</dbReference>
<gene>
    <name evidence="5" type="ORF">XCR1_2950002</name>
</gene>
<dbReference type="Pfam" id="PF00550">
    <property type="entry name" value="PP-binding"/>
    <property type="match status" value="1"/>
</dbReference>
<name>W1J9V6_9GAMM</name>
<dbReference type="Proteomes" id="UP000019197">
    <property type="component" value="Unassembled WGS sequence"/>
</dbReference>
<dbReference type="InterPro" id="IPR036736">
    <property type="entry name" value="ACP-like_sf"/>
</dbReference>
<accession>W1J9V6</accession>
<dbReference type="PROSITE" id="PS00455">
    <property type="entry name" value="AMP_BINDING"/>
    <property type="match status" value="1"/>
</dbReference>
<dbReference type="EC" id="5.1.1.11" evidence="5"/>
<dbReference type="InterPro" id="IPR009081">
    <property type="entry name" value="PP-bd_ACP"/>
</dbReference>
<evidence type="ECO:0000256" key="3">
    <source>
        <dbReference type="ARBA" id="ARBA00022553"/>
    </source>
</evidence>
<organism evidence="5 6">
    <name type="scientific">Xenorhabdus cabanillasii JM26</name>
    <dbReference type="NCBI Taxonomy" id="1427517"/>
    <lineage>
        <taxon>Bacteria</taxon>
        <taxon>Pseudomonadati</taxon>
        <taxon>Pseudomonadota</taxon>
        <taxon>Gammaproteobacteria</taxon>
        <taxon>Enterobacterales</taxon>
        <taxon>Morganellaceae</taxon>
        <taxon>Xenorhabdus</taxon>
    </lineage>
</organism>
<comment type="cofactor">
    <cofactor evidence="1">
        <name>pantetheine 4'-phosphate</name>
        <dbReference type="ChEBI" id="CHEBI:47942"/>
    </cofactor>
</comment>
<dbReference type="GO" id="GO:0043041">
    <property type="term" value="P:amino acid activation for nonribosomal peptide biosynthetic process"/>
    <property type="evidence" value="ECO:0007669"/>
    <property type="project" value="TreeGrafter"/>
</dbReference>
<dbReference type="PANTHER" id="PTHR45527">
    <property type="entry name" value="NONRIBOSOMAL PEPTIDE SYNTHETASE"/>
    <property type="match status" value="1"/>
</dbReference>
<dbReference type="SUPFAM" id="SSF47336">
    <property type="entry name" value="ACP-like"/>
    <property type="match status" value="1"/>
</dbReference>
<dbReference type="Pfam" id="PF00668">
    <property type="entry name" value="Condensation"/>
    <property type="match status" value="2"/>
</dbReference>
<dbReference type="OrthoDB" id="9757559at2"/>